<dbReference type="PANTHER" id="PTHR36440">
    <property type="entry name" value="PUTATIVE (AFU_ORTHOLOGUE AFUA_8G07350)-RELATED"/>
    <property type="match status" value="1"/>
</dbReference>
<dbReference type="InterPro" id="IPR053146">
    <property type="entry name" value="QDO-like"/>
</dbReference>
<organism evidence="2 3">
    <name type="scientific">Belnapia arida</name>
    <dbReference type="NCBI Taxonomy" id="2804533"/>
    <lineage>
        <taxon>Bacteria</taxon>
        <taxon>Pseudomonadati</taxon>
        <taxon>Pseudomonadota</taxon>
        <taxon>Alphaproteobacteria</taxon>
        <taxon>Acetobacterales</taxon>
        <taxon>Roseomonadaceae</taxon>
        <taxon>Belnapia</taxon>
    </lineage>
</organism>
<proteinExistence type="predicted"/>
<dbReference type="InterPro" id="IPR014710">
    <property type="entry name" value="RmlC-like_jellyroll"/>
</dbReference>
<sequence>MTTTAYSNAFFRDPADHRWLSPFPGEFVAHHVNGQQTGQNFSCAEAEIEPGVGQPLHIHHTIEELLYVLEGEITFALEGRRFRSGPGGVLFIPRGSAHAFRNFGNRPARMLGVFSPSAMDGFFEAMEGQLPSALPEIARRYGIEFVGPMIEAEPA</sequence>
<accession>A0ABS1U9J5</accession>
<reference evidence="2 3" key="1">
    <citation type="submission" date="2021-01" db="EMBL/GenBank/DDBJ databases">
        <title>Belnapia mucosa sp. nov. and Belnapia arida sp. nov., isolated from the Tabernas Desert (Almeria, Spain).</title>
        <authorList>
            <person name="Molina-Menor E."/>
            <person name="Vidal-Verdu A."/>
            <person name="Calonge A."/>
            <person name="Satari L."/>
            <person name="Pereto J."/>
            <person name="Porcar M."/>
        </authorList>
    </citation>
    <scope>NUCLEOTIDE SEQUENCE [LARGE SCALE GENOMIC DNA]</scope>
    <source>
        <strain evidence="2 3">T18</strain>
    </source>
</reference>
<dbReference type="PANTHER" id="PTHR36440:SF1">
    <property type="entry name" value="PUTATIVE (AFU_ORTHOLOGUE AFUA_8G07350)-RELATED"/>
    <property type="match status" value="1"/>
</dbReference>
<evidence type="ECO:0000313" key="2">
    <source>
        <dbReference type="EMBL" id="MBL6081362.1"/>
    </source>
</evidence>
<dbReference type="RefSeq" id="WP_202834585.1">
    <property type="nucleotide sequence ID" value="NZ_JAETWB010000025.1"/>
</dbReference>
<dbReference type="SUPFAM" id="SSF51182">
    <property type="entry name" value="RmlC-like cupins"/>
    <property type="match status" value="1"/>
</dbReference>
<feature type="domain" description="Cupin type-2" evidence="1">
    <location>
        <begin position="46"/>
        <end position="113"/>
    </location>
</feature>
<dbReference type="InterPro" id="IPR013096">
    <property type="entry name" value="Cupin_2"/>
</dbReference>
<evidence type="ECO:0000313" key="3">
    <source>
        <dbReference type="Proteomes" id="UP000660885"/>
    </source>
</evidence>
<gene>
    <name evidence="2" type="ORF">JMJ56_25530</name>
</gene>
<evidence type="ECO:0000259" key="1">
    <source>
        <dbReference type="Pfam" id="PF07883"/>
    </source>
</evidence>
<dbReference type="Pfam" id="PF07883">
    <property type="entry name" value="Cupin_2"/>
    <property type="match status" value="1"/>
</dbReference>
<dbReference type="Gene3D" id="2.60.120.10">
    <property type="entry name" value="Jelly Rolls"/>
    <property type="match status" value="1"/>
</dbReference>
<dbReference type="EMBL" id="JAETWB010000025">
    <property type="protein sequence ID" value="MBL6081362.1"/>
    <property type="molecule type" value="Genomic_DNA"/>
</dbReference>
<dbReference type="Proteomes" id="UP000660885">
    <property type="component" value="Unassembled WGS sequence"/>
</dbReference>
<name>A0ABS1U9J5_9PROT</name>
<comment type="caution">
    <text evidence="2">The sequence shown here is derived from an EMBL/GenBank/DDBJ whole genome shotgun (WGS) entry which is preliminary data.</text>
</comment>
<keyword evidence="3" id="KW-1185">Reference proteome</keyword>
<dbReference type="InterPro" id="IPR011051">
    <property type="entry name" value="RmlC_Cupin_sf"/>
</dbReference>
<protein>
    <submittedName>
        <fullName evidence="2">Cupin domain-containing protein</fullName>
    </submittedName>
</protein>